<proteinExistence type="predicted"/>
<reference evidence="2 3" key="1">
    <citation type="submission" date="2015-04" db="EMBL/GenBank/DDBJ databases">
        <title>Complete genome sequence of Schizopora paradoxa KUC8140, a cosmopolitan wood degrader in East Asia.</title>
        <authorList>
            <consortium name="DOE Joint Genome Institute"/>
            <person name="Min B."/>
            <person name="Park H."/>
            <person name="Jang Y."/>
            <person name="Kim J.-J."/>
            <person name="Kim K.H."/>
            <person name="Pangilinan J."/>
            <person name="Lipzen A."/>
            <person name="Riley R."/>
            <person name="Grigoriev I.V."/>
            <person name="Spatafora J.W."/>
            <person name="Choi I.-G."/>
        </authorList>
    </citation>
    <scope>NUCLEOTIDE SEQUENCE [LARGE SCALE GENOMIC DNA]</scope>
    <source>
        <strain evidence="2 3">KUC8140</strain>
    </source>
</reference>
<gene>
    <name evidence="2" type="ORF">SCHPADRAFT_235177</name>
</gene>
<evidence type="ECO:0000313" key="2">
    <source>
        <dbReference type="EMBL" id="KLO15941.1"/>
    </source>
</evidence>
<dbReference type="PROSITE" id="PS50181">
    <property type="entry name" value="FBOX"/>
    <property type="match status" value="1"/>
</dbReference>
<dbReference type="SUPFAM" id="SSF81383">
    <property type="entry name" value="F-box domain"/>
    <property type="match status" value="1"/>
</dbReference>
<dbReference type="InterPro" id="IPR015943">
    <property type="entry name" value="WD40/YVTN_repeat-like_dom_sf"/>
</dbReference>
<organism evidence="2 3">
    <name type="scientific">Schizopora paradoxa</name>
    <dbReference type="NCBI Taxonomy" id="27342"/>
    <lineage>
        <taxon>Eukaryota</taxon>
        <taxon>Fungi</taxon>
        <taxon>Dikarya</taxon>
        <taxon>Basidiomycota</taxon>
        <taxon>Agaricomycotina</taxon>
        <taxon>Agaricomycetes</taxon>
        <taxon>Hymenochaetales</taxon>
        <taxon>Schizoporaceae</taxon>
        <taxon>Schizopora</taxon>
    </lineage>
</organism>
<dbReference type="Gene3D" id="2.130.10.10">
    <property type="entry name" value="YVTN repeat-like/Quinoprotein amine dehydrogenase"/>
    <property type="match status" value="1"/>
</dbReference>
<dbReference type="InParanoid" id="A0A0H2SFX0"/>
<keyword evidence="3" id="KW-1185">Reference proteome</keyword>
<dbReference type="AlphaFoldDB" id="A0A0H2SFX0"/>
<dbReference type="OrthoDB" id="1259151at2759"/>
<protein>
    <recommendedName>
        <fullName evidence="1">F-box domain-containing protein</fullName>
    </recommendedName>
</protein>
<evidence type="ECO:0000313" key="3">
    <source>
        <dbReference type="Proteomes" id="UP000053477"/>
    </source>
</evidence>
<dbReference type="InterPro" id="IPR001810">
    <property type="entry name" value="F-box_dom"/>
</dbReference>
<sequence length="521" mass="57033">MSLEYQWTANLLDLSDDILFILFESLSLSSLGHLSSTCKRLQTLVNDSGWASYYKPCKRSCPSLFKARETWNSYENLKYDTLTDRSWEKFSFIARPLSSPWPKDCMPSVACSNTHLVYGALRDLHFFAFTRPEAPGHSPGVRFDTKLNIGGYMQGGGGHDERNNITGLSYMPDGTSLVASFEDGSLMDIKLPDEISCGKQRECDEPPSDIQPLSTRLLYKAQHSIECLSVRSQMGLTLSLRGEVNLCNLTSGVSSNFSIGFRWHGVKSAHLSSSSPRYAALGTMDAVPLRIHSISESDISSVPSLALGRVKWDNTPNVAGTSSIENALMRARRSSDSVLAMSDPPPYFGPSGQVLVSGWVDGVVRIYDLRCSRRLSPSEVVGIRGSSTTVPTLAPVTSMYDRSARGIGTITSGGGAGCYIAATSLTESRISFWDVRAPRGVWSVRSPLMKDPSPVYTLAMESSRLFGATQRRPFVYDFGPGVTTTTYPTLEATEADGLKLQKNGIGYQGYLGRCENTLEID</sequence>
<feature type="domain" description="F-box" evidence="1">
    <location>
        <begin position="8"/>
        <end position="57"/>
    </location>
</feature>
<dbReference type="Proteomes" id="UP000053477">
    <property type="component" value="Unassembled WGS sequence"/>
</dbReference>
<dbReference type="SUPFAM" id="SSF50978">
    <property type="entry name" value="WD40 repeat-like"/>
    <property type="match status" value="1"/>
</dbReference>
<dbReference type="InterPro" id="IPR036322">
    <property type="entry name" value="WD40_repeat_dom_sf"/>
</dbReference>
<dbReference type="EMBL" id="KQ085922">
    <property type="protein sequence ID" value="KLO15941.1"/>
    <property type="molecule type" value="Genomic_DNA"/>
</dbReference>
<dbReference type="Pfam" id="PF00646">
    <property type="entry name" value="F-box"/>
    <property type="match status" value="1"/>
</dbReference>
<accession>A0A0H2SFX0</accession>
<evidence type="ECO:0000259" key="1">
    <source>
        <dbReference type="PROSITE" id="PS50181"/>
    </source>
</evidence>
<name>A0A0H2SFX0_9AGAM</name>
<dbReference type="InterPro" id="IPR036047">
    <property type="entry name" value="F-box-like_dom_sf"/>
</dbReference>